<dbReference type="PANTHER" id="PTHR45947:SF3">
    <property type="entry name" value="SULFOQUINOVOSYL TRANSFERASE SQD2"/>
    <property type="match status" value="1"/>
</dbReference>
<evidence type="ECO:0000259" key="2">
    <source>
        <dbReference type="Pfam" id="PF13439"/>
    </source>
</evidence>
<dbReference type="InterPro" id="IPR028098">
    <property type="entry name" value="Glyco_trans_4-like_N"/>
</dbReference>
<dbReference type="SUPFAM" id="SSF53756">
    <property type="entry name" value="UDP-Glycosyltransferase/glycogen phosphorylase"/>
    <property type="match status" value="1"/>
</dbReference>
<dbReference type="eggNOG" id="COG0438">
    <property type="taxonomic scope" value="Bacteria"/>
</dbReference>
<keyword evidence="3" id="KW-0328">Glycosyltransferase</keyword>
<feature type="domain" description="Glycosyltransferase subfamily 4-like N-terminal" evidence="2">
    <location>
        <begin position="14"/>
        <end position="165"/>
    </location>
</feature>
<comment type="caution">
    <text evidence="3">The sequence shown here is derived from an EMBL/GenBank/DDBJ whole genome shotgun (WGS) entry which is preliminary data.</text>
</comment>
<dbReference type="PANTHER" id="PTHR45947">
    <property type="entry name" value="SULFOQUINOVOSYL TRANSFERASE SQD2"/>
    <property type="match status" value="1"/>
</dbReference>
<accession>V5C8R8</accession>
<dbReference type="PATRIC" id="fig|1116472.3.peg.1057"/>
<dbReference type="Proteomes" id="UP000017842">
    <property type="component" value="Unassembled WGS sequence"/>
</dbReference>
<evidence type="ECO:0000313" key="4">
    <source>
        <dbReference type="Proteomes" id="UP000017842"/>
    </source>
</evidence>
<dbReference type="RefSeq" id="WP_023493911.1">
    <property type="nucleotide sequence ID" value="NZ_AYLO01000035.1"/>
</dbReference>
<keyword evidence="3" id="KW-0808">Transferase</keyword>
<dbReference type="EMBL" id="AYLO01000035">
    <property type="protein sequence ID" value="ESS73103.1"/>
    <property type="molecule type" value="Genomic_DNA"/>
</dbReference>
<dbReference type="OrthoDB" id="9802525at2"/>
<dbReference type="GO" id="GO:0016757">
    <property type="term" value="F:glycosyltransferase activity"/>
    <property type="evidence" value="ECO:0007669"/>
    <property type="project" value="UniProtKB-KW"/>
</dbReference>
<sequence length="332" mass="37499">MRIALISDAWHPQINGVVTTLTNTVATLKTLGHEVELITPERFKTYPWPGYPDVGLAFLCGPKARTILKAFKPDAIHLVTEGPIGYAVRRYCHEFGFRYTSSYLSHFPEYFKLRIGFPVWISETYLRWFHCDSARVMVSTASLETQLYQAGYRRLARWSRGVDTELYRPQPKDFIKDKRPIFMFTGRVAIEKNIEAFLKLDLPGTKYVIGDGPQKALLSNKYPAARFTGYQQKESLSRFMAAADVFVFPSRTDTFGVALLEALACGVPVAAFPVQGSKDVIIDAQTGFLNEDLQLAALSALELNSGDCRRYALENTWEKCTKQLVDNLVPMV</sequence>
<dbReference type="EC" id="2.4.1.-" evidence="3"/>
<dbReference type="CDD" id="cd03814">
    <property type="entry name" value="GT4-like"/>
    <property type="match status" value="1"/>
</dbReference>
<evidence type="ECO:0000313" key="3">
    <source>
        <dbReference type="EMBL" id="ESS73103.1"/>
    </source>
</evidence>
<protein>
    <submittedName>
        <fullName evidence="3">GDP-mannose-dependent alpha-mannosyltransferase MgtA</fullName>
        <ecNumber evidence="3">2.4.1.-</ecNumber>
    </submittedName>
</protein>
<dbReference type="STRING" id="1116472.MGMO_36c00120"/>
<organism evidence="3 4">
    <name type="scientific">Methyloglobulus morosus KoM1</name>
    <dbReference type="NCBI Taxonomy" id="1116472"/>
    <lineage>
        <taxon>Bacteria</taxon>
        <taxon>Pseudomonadati</taxon>
        <taxon>Pseudomonadota</taxon>
        <taxon>Gammaproteobacteria</taxon>
        <taxon>Methylococcales</taxon>
        <taxon>Methylococcaceae</taxon>
        <taxon>Methyloglobulus</taxon>
    </lineage>
</organism>
<dbReference type="InterPro" id="IPR050194">
    <property type="entry name" value="Glycosyltransferase_grp1"/>
</dbReference>
<proteinExistence type="predicted"/>
<dbReference type="Gene3D" id="3.40.50.2000">
    <property type="entry name" value="Glycogen Phosphorylase B"/>
    <property type="match status" value="2"/>
</dbReference>
<dbReference type="AlphaFoldDB" id="V5C8R8"/>
<evidence type="ECO:0000259" key="1">
    <source>
        <dbReference type="Pfam" id="PF00534"/>
    </source>
</evidence>
<name>V5C8R8_9GAMM</name>
<dbReference type="InterPro" id="IPR001296">
    <property type="entry name" value="Glyco_trans_1"/>
</dbReference>
<keyword evidence="4" id="KW-1185">Reference proteome</keyword>
<dbReference type="Pfam" id="PF13439">
    <property type="entry name" value="Glyco_transf_4"/>
    <property type="match status" value="1"/>
</dbReference>
<gene>
    <name evidence="3" type="primary">mgtA</name>
    <name evidence="3" type="ORF">MGMO_36c00120</name>
</gene>
<feature type="domain" description="Glycosyl transferase family 1" evidence="1">
    <location>
        <begin position="173"/>
        <end position="292"/>
    </location>
</feature>
<dbReference type="Pfam" id="PF00534">
    <property type="entry name" value="Glycos_transf_1"/>
    <property type="match status" value="1"/>
</dbReference>
<reference evidence="3 4" key="1">
    <citation type="journal article" date="2013" name="Genome Announc.">
        <title>Draft Genome Sequence of the Methanotrophic Gammaproteobacterium Methyloglobulus morosus DSM 22980 Strain KoM1.</title>
        <authorList>
            <person name="Poehlein A."/>
            <person name="Deutzmann J.S."/>
            <person name="Daniel R."/>
            <person name="Simeonova D.D."/>
        </authorList>
    </citation>
    <scope>NUCLEOTIDE SEQUENCE [LARGE SCALE GENOMIC DNA]</scope>
    <source>
        <strain evidence="3 4">KoM1</strain>
    </source>
</reference>